<accession>A0A9R1QEI9</accession>
<reference evidence="1 2" key="1">
    <citation type="submission" date="2017-09" db="EMBL/GenBank/DDBJ databases">
        <authorList>
            <consortium name="International Durum Wheat Genome Sequencing Consortium (IDWGSC)"/>
            <person name="Milanesi L."/>
        </authorList>
    </citation>
    <scope>NUCLEOTIDE SEQUENCE [LARGE SCALE GENOMIC DNA]</scope>
    <source>
        <strain evidence="2">cv. Svevo</strain>
    </source>
</reference>
<dbReference type="Proteomes" id="UP000324705">
    <property type="component" value="Chromosome 3B"/>
</dbReference>
<dbReference type="Gramene" id="TRITD3Bv1G090810.1">
    <property type="protein sequence ID" value="TRITD3Bv1G090810.1"/>
    <property type="gene ID" value="TRITD3Bv1G090810"/>
</dbReference>
<dbReference type="EMBL" id="LT934116">
    <property type="protein sequence ID" value="VAH75861.1"/>
    <property type="molecule type" value="Genomic_DNA"/>
</dbReference>
<evidence type="ECO:0000313" key="2">
    <source>
        <dbReference type="Proteomes" id="UP000324705"/>
    </source>
</evidence>
<dbReference type="AlphaFoldDB" id="A0A9R1QEI9"/>
<gene>
    <name evidence="1" type="ORF">TRITD_3Bv1G090810</name>
</gene>
<sequence>MAYARTLARAEALIAAGVCLVDTAASVAATSDMVFMVVDDLRKIMVGNPDDVRVVVGCAMADRQQEGARREVHAELQTMVAVTNVTMVCGHVSSIGLLLTPSASTILGRLAAHEHNLMSCGPPISAGRSRRGAGTWRCG</sequence>
<protein>
    <submittedName>
        <fullName evidence="1">Uncharacterized protein</fullName>
    </submittedName>
</protein>
<name>A0A9R1QEI9_TRITD</name>
<evidence type="ECO:0000313" key="1">
    <source>
        <dbReference type="EMBL" id="VAH75861.1"/>
    </source>
</evidence>
<proteinExistence type="predicted"/>
<organism evidence="1 2">
    <name type="scientific">Triticum turgidum subsp. durum</name>
    <name type="common">Durum wheat</name>
    <name type="synonym">Triticum durum</name>
    <dbReference type="NCBI Taxonomy" id="4567"/>
    <lineage>
        <taxon>Eukaryota</taxon>
        <taxon>Viridiplantae</taxon>
        <taxon>Streptophyta</taxon>
        <taxon>Embryophyta</taxon>
        <taxon>Tracheophyta</taxon>
        <taxon>Spermatophyta</taxon>
        <taxon>Magnoliopsida</taxon>
        <taxon>Liliopsida</taxon>
        <taxon>Poales</taxon>
        <taxon>Poaceae</taxon>
        <taxon>BOP clade</taxon>
        <taxon>Pooideae</taxon>
        <taxon>Triticodae</taxon>
        <taxon>Triticeae</taxon>
        <taxon>Triticinae</taxon>
        <taxon>Triticum</taxon>
    </lineage>
</organism>
<keyword evidence="2" id="KW-1185">Reference proteome</keyword>